<proteinExistence type="predicted"/>
<protein>
    <submittedName>
        <fullName evidence="1">Uncharacterized protein</fullName>
    </submittedName>
</protein>
<dbReference type="AlphaFoldDB" id="V6HWR2"/>
<dbReference type="EMBL" id="AHMT02000042">
    <property type="protein sequence ID" value="EQA61926.1"/>
    <property type="molecule type" value="Genomic_DNA"/>
</dbReference>
<keyword evidence="2" id="KW-1185">Reference proteome</keyword>
<accession>V6HWR2</accession>
<reference evidence="1" key="1">
    <citation type="submission" date="2013-05" db="EMBL/GenBank/DDBJ databases">
        <authorList>
            <person name="Harkins D.M."/>
            <person name="Durkin A.S."/>
            <person name="Brinkac L.M."/>
            <person name="Haft D.H."/>
            <person name="Selengut J.D."/>
            <person name="Sanka R."/>
            <person name="DePew J."/>
            <person name="Purushe J."/>
            <person name="Hartskeerl R.A."/>
            <person name="Ahmed A."/>
            <person name="van der Linden H."/>
            <person name="Goris M.G.A."/>
            <person name="Vinetz J.M."/>
            <person name="Sutton G.G."/>
            <person name="Nierman W.C."/>
            <person name="Fouts D.E."/>
        </authorList>
    </citation>
    <scope>NUCLEOTIDE SEQUENCE [LARGE SCALE GENOMIC DNA]</scope>
    <source>
        <strain evidence="1">L 60</strain>
    </source>
</reference>
<evidence type="ECO:0000313" key="1">
    <source>
        <dbReference type="EMBL" id="EQA61926.1"/>
    </source>
</evidence>
<sequence>MHKIRKFFSNRTRVVSGGSGISFTLEGSASRQPETGNAIKTIKINLRTKDFENRLNVKIRF</sequence>
<evidence type="ECO:0000313" key="2">
    <source>
        <dbReference type="Proteomes" id="UP000018747"/>
    </source>
</evidence>
<name>V6HWR2_9LEPT</name>
<comment type="caution">
    <text evidence="1">The sequence shown here is derived from an EMBL/GenBank/DDBJ whole genome shotgun (WGS) entry which is preliminary data.</text>
</comment>
<organism evidence="1 2">
    <name type="scientific">Leptospira alexanderi serovar Manhao 3 str. L 60</name>
    <dbReference type="NCBI Taxonomy" id="1049759"/>
    <lineage>
        <taxon>Bacteria</taxon>
        <taxon>Pseudomonadati</taxon>
        <taxon>Spirochaetota</taxon>
        <taxon>Spirochaetia</taxon>
        <taxon>Leptospirales</taxon>
        <taxon>Leptospiraceae</taxon>
        <taxon>Leptospira</taxon>
    </lineage>
</organism>
<dbReference type="Proteomes" id="UP000018747">
    <property type="component" value="Unassembled WGS sequence"/>
</dbReference>
<gene>
    <name evidence="1" type="ORF">LEP1GSC062_4178</name>
</gene>